<dbReference type="Proteomes" id="UP000746747">
    <property type="component" value="Unassembled WGS sequence"/>
</dbReference>
<proteinExistence type="predicted"/>
<dbReference type="AlphaFoldDB" id="A0A8J2QB16"/>
<sequence length="70" mass="7717">MFMATKVKNIHPGGKCLAPPLPDRTNKLETIHSFGWLIGERCSVAAGVNLGIGERGFWWLMEVDWGGGYV</sequence>
<organism evidence="1 2">
    <name type="scientific">Cercopithifilaria johnstoni</name>
    <dbReference type="NCBI Taxonomy" id="2874296"/>
    <lineage>
        <taxon>Eukaryota</taxon>
        <taxon>Metazoa</taxon>
        <taxon>Ecdysozoa</taxon>
        <taxon>Nematoda</taxon>
        <taxon>Chromadorea</taxon>
        <taxon>Rhabditida</taxon>
        <taxon>Spirurina</taxon>
        <taxon>Spiruromorpha</taxon>
        <taxon>Filarioidea</taxon>
        <taxon>Onchocercidae</taxon>
        <taxon>Cercopithifilaria</taxon>
    </lineage>
</organism>
<gene>
    <name evidence="1" type="ORF">CJOHNSTONI_LOCUS9087</name>
</gene>
<evidence type="ECO:0000313" key="1">
    <source>
        <dbReference type="EMBL" id="CAG9539493.1"/>
    </source>
</evidence>
<comment type="caution">
    <text evidence="1">The sequence shown here is derived from an EMBL/GenBank/DDBJ whole genome shotgun (WGS) entry which is preliminary data.</text>
</comment>
<dbReference type="EMBL" id="CAKAEH010001797">
    <property type="protein sequence ID" value="CAG9539493.1"/>
    <property type="molecule type" value="Genomic_DNA"/>
</dbReference>
<keyword evidence="2" id="KW-1185">Reference proteome</keyword>
<name>A0A8J2QB16_9BILA</name>
<protein>
    <submittedName>
        <fullName evidence="1">Uncharacterized protein</fullName>
    </submittedName>
</protein>
<reference evidence="1" key="1">
    <citation type="submission" date="2021-09" db="EMBL/GenBank/DDBJ databases">
        <authorList>
            <consortium name="Pathogen Informatics"/>
        </authorList>
    </citation>
    <scope>NUCLEOTIDE SEQUENCE</scope>
</reference>
<evidence type="ECO:0000313" key="2">
    <source>
        <dbReference type="Proteomes" id="UP000746747"/>
    </source>
</evidence>
<accession>A0A8J2QB16</accession>